<feature type="transmembrane region" description="Helical" evidence="8">
    <location>
        <begin position="187"/>
        <end position="207"/>
    </location>
</feature>
<name>A0ABC8QAJ5_9RALS</name>
<feature type="transmembrane region" description="Helical" evidence="8">
    <location>
        <begin position="6"/>
        <end position="24"/>
    </location>
</feature>
<feature type="transmembrane region" description="Helical" evidence="8">
    <location>
        <begin position="45"/>
        <end position="66"/>
    </location>
</feature>
<sequence>MLNFSIGFIVSFCITMLVVRYAHLHSHLSGDADLSGAQKFHTKPVPRIGGSGIAVALILNGIALWIASAYQFPEYAMLIGASLPAFLGGFIEDLTKRVSARDRLVLTIIAALLAVWLLNARIAQVDIPGFGSLAVPYYGSILLTALAVAGLANAINIIDGFNGLAAIVATMMFLSLALVAFHVGDVFVLSCALVMAGAILGFFLWNFPGGHIFLGDGGAYLIGFMLGELAVLLTMRHTEVSAWYPVLMFIYPIFETLFSIYRKQFLRGISPGIPDGIHLHMLIYKRLMLWVVGSQEERHRLRRNSFTSPYLWLLSLLAVLPATLFWNRNGWLIAFVVVFVSTYVWLYWSIVRFRVPRWMIVKKKHHD</sequence>
<feature type="transmembrane region" description="Helical" evidence="8">
    <location>
        <begin position="242"/>
        <end position="261"/>
    </location>
</feature>
<dbReference type="AlphaFoldDB" id="A0ABC8QAJ5"/>
<feature type="transmembrane region" description="Helical" evidence="8">
    <location>
        <begin position="161"/>
        <end position="181"/>
    </location>
</feature>
<keyword evidence="6 8" id="KW-0472">Membrane</keyword>
<evidence type="ECO:0000313" key="9">
    <source>
        <dbReference type="EMBL" id="CAJ0787598.1"/>
    </source>
</evidence>
<dbReference type="EMBL" id="CATZAT010000003">
    <property type="protein sequence ID" value="CAJ0787598.1"/>
    <property type="molecule type" value="Genomic_DNA"/>
</dbReference>
<dbReference type="GO" id="GO:0005886">
    <property type="term" value="C:plasma membrane"/>
    <property type="evidence" value="ECO:0007669"/>
    <property type="project" value="UniProtKB-SubCell"/>
</dbReference>
<feature type="binding site" evidence="7">
    <location>
        <position position="216"/>
    </location>
    <ligand>
        <name>Mg(2+)</name>
        <dbReference type="ChEBI" id="CHEBI:18420"/>
    </ligand>
</feature>
<evidence type="ECO:0000256" key="1">
    <source>
        <dbReference type="ARBA" id="ARBA00004651"/>
    </source>
</evidence>
<dbReference type="RefSeq" id="WP_316683717.1">
    <property type="nucleotide sequence ID" value="NZ_CATZAT010000003.1"/>
</dbReference>
<feature type="transmembrane region" description="Helical" evidence="8">
    <location>
        <begin position="310"/>
        <end position="326"/>
    </location>
</feature>
<feature type="transmembrane region" description="Helical" evidence="8">
    <location>
        <begin position="219"/>
        <end position="236"/>
    </location>
</feature>
<comment type="cofactor">
    <cofactor evidence="7">
        <name>Mg(2+)</name>
        <dbReference type="ChEBI" id="CHEBI:18420"/>
    </cofactor>
</comment>
<dbReference type="Pfam" id="PF00953">
    <property type="entry name" value="Glycos_transf_4"/>
    <property type="match status" value="1"/>
</dbReference>
<evidence type="ECO:0000313" key="10">
    <source>
        <dbReference type="Proteomes" id="UP001189663"/>
    </source>
</evidence>
<feature type="transmembrane region" description="Helical" evidence="8">
    <location>
        <begin position="103"/>
        <end position="123"/>
    </location>
</feature>
<evidence type="ECO:0000256" key="2">
    <source>
        <dbReference type="ARBA" id="ARBA00022475"/>
    </source>
</evidence>
<dbReference type="PANTHER" id="PTHR22926">
    <property type="entry name" value="PHOSPHO-N-ACETYLMURAMOYL-PENTAPEPTIDE-TRANSFERASE"/>
    <property type="match status" value="1"/>
</dbReference>
<keyword evidence="7" id="KW-0460">Magnesium</keyword>
<feature type="transmembrane region" description="Helical" evidence="8">
    <location>
        <begin position="135"/>
        <end position="154"/>
    </location>
</feature>
<comment type="subcellular location">
    <subcellularLocation>
        <location evidence="1">Cell membrane</location>
        <topology evidence="1">Multi-pass membrane protein</topology>
    </subcellularLocation>
</comment>
<evidence type="ECO:0000256" key="6">
    <source>
        <dbReference type="ARBA" id="ARBA00023136"/>
    </source>
</evidence>
<evidence type="ECO:0000256" key="3">
    <source>
        <dbReference type="ARBA" id="ARBA00022679"/>
    </source>
</evidence>
<feature type="transmembrane region" description="Helical" evidence="8">
    <location>
        <begin position="332"/>
        <end position="355"/>
    </location>
</feature>
<dbReference type="PANTHER" id="PTHR22926:SF3">
    <property type="entry name" value="UNDECAPRENYL-PHOSPHATE ALPHA-N-ACETYLGLUCOSAMINYL 1-PHOSPHATE TRANSFERASE"/>
    <property type="match status" value="1"/>
</dbReference>
<keyword evidence="3 9" id="KW-0808">Transferase</keyword>
<protein>
    <submittedName>
        <fullName evidence="9">Undecaprenyl-phosphate alpha-N-acetylglucosaminyl 1-phosphate transferase</fullName>
        <ecNumber evidence="9">2.7.8.33</ecNumber>
    </submittedName>
</protein>
<dbReference type="InterPro" id="IPR000715">
    <property type="entry name" value="Glycosyl_transferase_4"/>
</dbReference>
<accession>A0ABC8QAJ5</accession>
<dbReference type="GO" id="GO:0036380">
    <property type="term" value="F:UDP-N-acetylglucosamine-undecaprenyl-phosphate N-acetylglucosaminephosphotransferase activity"/>
    <property type="evidence" value="ECO:0007669"/>
    <property type="project" value="UniProtKB-EC"/>
</dbReference>
<evidence type="ECO:0000256" key="5">
    <source>
        <dbReference type="ARBA" id="ARBA00022989"/>
    </source>
</evidence>
<proteinExistence type="predicted"/>
<evidence type="ECO:0000256" key="7">
    <source>
        <dbReference type="PIRSR" id="PIRSR600715-1"/>
    </source>
</evidence>
<organism evidence="9 10">
    <name type="scientific">Ralstonia holmesii</name>
    <dbReference type="NCBI Taxonomy" id="3058602"/>
    <lineage>
        <taxon>Bacteria</taxon>
        <taxon>Pseudomonadati</taxon>
        <taxon>Pseudomonadota</taxon>
        <taxon>Betaproteobacteria</taxon>
        <taxon>Burkholderiales</taxon>
        <taxon>Burkholderiaceae</taxon>
        <taxon>Ralstonia</taxon>
    </lineage>
</organism>
<comment type="caution">
    <text evidence="9">The sequence shown here is derived from an EMBL/GenBank/DDBJ whole genome shotgun (WGS) entry which is preliminary data.</text>
</comment>
<dbReference type="Proteomes" id="UP001189663">
    <property type="component" value="Unassembled WGS sequence"/>
</dbReference>
<keyword evidence="4 8" id="KW-0812">Transmembrane</keyword>
<gene>
    <name evidence="9" type="primary">wecA</name>
    <name evidence="9" type="ORF">LMG18096_01988</name>
</gene>
<feature type="transmembrane region" description="Helical" evidence="8">
    <location>
        <begin position="72"/>
        <end position="91"/>
    </location>
</feature>
<evidence type="ECO:0000256" key="8">
    <source>
        <dbReference type="SAM" id="Phobius"/>
    </source>
</evidence>
<feature type="binding site" evidence="7">
    <location>
        <position position="156"/>
    </location>
    <ligand>
        <name>Mg(2+)</name>
        <dbReference type="ChEBI" id="CHEBI:18420"/>
    </ligand>
</feature>
<keyword evidence="10" id="KW-1185">Reference proteome</keyword>
<keyword evidence="7" id="KW-0479">Metal-binding</keyword>
<keyword evidence="2" id="KW-1003">Cell membrane</keyword>
<keyword evidence="5 8" id="KW-1133">Transmembrane helix</keyword>
<evidence type="ECO:0000256" key="4">
    <source>
        <dbReference type="ARBA" id="ARBA00022692"/>
    </source>
</evidence>
<reference evidence="9 10" key="1">
    <citation type="submission" date="2023-07" db="EMBL/GenBank/DDBJ databases">
        <authorList>
            <person name="Peeters C."/>
        </authorList>
    </citation>
    <scope>NUCLEOTIDE SEQUENCE [LARGE SCALE GENOMIC DNA]</scope>
    <source>
        <strain evidence="9 10">LMG 18096</strain>
    </source>
</reference>
<dbReference type="EC" id="2.7.8.33" evidence="9"/>
<dbReference type="CDD" id="cd06912">
    <property type="entry name" value="GT_MraY_like"/>
    <property type="match status" value="1"/>
</dbReference>